<evidence type="ECO:0000256" key="1">
    <source>
        <dbReference type="ARBA" id="ARBA00022786"/>
    </source>
</evidence>
<reference evidence="5" key="1">
    <citation type="journal article" date="2019" name="Nat. Commun.">
        <title>The genome of broomcorn millet.</title>
        <authorList>
            <person name="Zou C."/>
            <person name="Miki D."/>
            <person name="Li D."/>
            <person name="Tang Q."/>
            <person name="Xiao L."/>
            <person name="Rajput S."/>
            <person name="Deng P."/>
            <person name="Jia W."/>
            <person name="Huang R."/>
            <person name="Zhang M."/>
            <person name="Sun Y."/>
            <person name="Hu J."/>
            <person name="Fu X."/>
            <person name="Schnable P.S."/>
            <person name="Li F."/>
            <person name="Zhang H."/>
            <person name="Feng B."/>
            <person name="Zhu X."/>
            <person name="Liu R."/>
            <person name="Schnable J.C."/>
            <person name="Zhu J.-K."/>
            <person name="Zhang H."/>
        </authorList>
    </citation>
    <scope>NUCLEOTIDE SEQUENCE [LARGE SCALE GENOMIC DNA]</scope>
</reference>
<evidence type="ECO:0000259" key="3">
    <source>
        <dbReference type="Pfam" id="PF25598"/>
    </source>
</evidence>
<dbReference type="PROSITE" id="PS50176">
    <property type="entry name" value="ARM_REPEAT"/>
    <property type="match status" value="2"/>
</dbReference>
<evidence type="ECO:0000313" key="4">
    <source>
        <dbReference type="EMBL" id="RLN25192.1"/>
    </source>
</evidence>
<name>A0A3L6SRA5_PANMI</name>
<dbReference type="InterPro" id="IPR058678">
    <property type="entry name" value="ARM_PUB"/>
</dbReference>
<dbReference type="InterPro" id="IPR016024">
    <property type="entry name" value="ARM-type_fold"/>
</dbReference>
<dbReference type="FunFam" id="1.25.10.10:FF:000300">
    <property type="entry name" value="U-box domain-containing protein 4"/>
    <property type="match status" value="1"/>
</dbReference>
<dbReference type="Proteomes" id="UP000275267">
    <property type="component" value="Unassembled WGS sequence"/>
</dbReference>
<dbReference type="Gene3D" id="1.25.10.10">
    <property type="entry name" value="Leucine-rich Repeat Variant"/>
    <property type="match status" value="2"/>
</dbReference>
<dbReference type="PANTHER" id="PTHR23315:SF65">
    <property type="entry name" value="ARM REPEAT SUPERFAMILY PROTEIN"/>
    <property type="match status" value="1"/>
</dbReference>
<dbReference type="InterPro" id="IPR011989">
    <property type="entry name" value="ARM-like"/>
</dbReference>
<sequence>MESPEACSSGEASPVAAAERPSEAAALRALVDRVRAGEVDAAREVRRLTRASARHRRKLAAAVDPLVAMLCADAPGAGEAALLALLNLAVRDERPRANLWPVAKGEVGLVWWNKTKIVDAGALEPLLGYLQSSDLNLQEYATAALLTLSASSTNKPIISASGAIPLLVKVLKEGNPQAKNDAVMALYNLSTIADNLQAILAVQPIPPLIELLKGGKRSSKTADKCCALLESLLAFDQCRVALTSEEGGVLTIVEVLEEGSLQGREHAVGALLTMCESDRSKYRDLILNEGAIPGLLELTVHGTPKSRMKAHVLLDLLRNSPYSRSRLQPDTLENIVTNIASQIDGEDRGGKAKKMLAEMVKVSMEQSLRHLQRRASFA</sequence>
<proteinExistence type="predicted"/>
<dbReference type="Pfam" id="PF25598">
    <property type="entry name" value="ARM_PUB"/>
    <property type="match status" value="1"/>
</dbReference>
<dbReference type="InterPro" id="IPR000225">
    <property type="entry name" value="Armadillo"/>
</dbReference>
<dbReference type="SMART" id="SM00185">
    <property type="entry name" value="ARM"/>
    <property type="match status" value="5"/>
</dbReference>
<dbReference type="AlphaFoldDB" id="A0A3L6SRA5"/>
<gene>
    <name evidence="4" type="ORF">C2845_PM07G04500</name>
</gene>
<dbReference type="EMBL" id="PQIB02000004">
    <property type="protein sequence ID" value="RLN25192.1"/>
    <property type="molecule type" value="Genomic_DNA"/>
</dbReference>
<dbReference type="SUPFAM" id="SSF48371">
    <property type="entry name" value="ARM repeat"/>
    <property type="match status" value="1"/>
</dbReference>
<keyword evidence="1" id="KW-0833">Ubl conjugation pathway</keyword>
<protein>
    <recommendedName>
        <fullName evidence="3">U-box domain-containing protein</fullName>
    </recommendedName>
</protein>
<evidence type="ECO:0000313" key="5">
    <source>
        <dbReference type="Proteomes" id="UP000275267"/>
    </source>
</evidence>
<keyword evidence="5" id="KW-1185">Reference proteome</keyword>
<organism evidence="4 5">
    <name type="scientific">Panicum miliaceum</name>
    <name type="common">Proso millet</name>
    <name type="synonym">Broomcorn millet</name>
    <dbReference type="NCBI Taxonomy" id="4540"/>
    <lineage>
        <taxon>Eukaryota</taxon>
        <taxon>Viridiplantae</taxon>
        <taxon>Streptophyta</taxon>
        <taxon>Embryophyta</taxon>
        <taxon>Tracheophyta</taxon>
        <taxon>Spermatophyta</taxon>
        <taxon>Magnoliopsida</taxon>
        <taxon>Liliopsida</taxon>
        <taxon>Poales</taxon>
        <taxon>Poaceae</taxon>
        <taxon>PACMAD clade</taxon>
        <taxon>Panicoideae</taxon>
        <taxon>Panicodae</taxon>
        <taxon>Paniceae</taxon>
        <taxon>Panicinae</taxon>
        <taxon>Panicum</taxon>
        <taxon>Panicum sect. Panicum</taxon>
    </lineage>
</organism>
<comment type="caution">
    <text evidence="4">The sequence shown here is derived from an EMBL/GenBank/DDBJ whole genome shotgun (WGS) entry which is preliminary data.</text>
</comment>
<evidence type="ECO:0000256" key="2">
    <source>
        <dbReference type="PROSITE-ProRule" id="PRU00259"/>
    </source>
</evidence>
<dbReference type="STRING" id="4540.A0A3L6SRA5"/>
<feature type="repeat" description="ARM" evidence="2">
    <location>
        <begin position="121"/>
        <end position="163"/>
    </location>
</feature>
<dbReference type="PANTHER" id="PTHR23315">
    <property type="entry name" value="U BOX DOMAIN-CONTAINING"/>
    <property type="match status" value="1"/>
</dbReference>
<dbReference type="OrthoDB" id="7537227at2759"/>
<accession>A0A3L6SRA5</accession>
<feature type="repeat" description="ARM" evidence="2">
    <location>
        <begin position="162"/>
        <end position="200"/>
    </location>
</feature>
<feature type="domain" description="U-box" evidence="3">
    <location>
        <begin position="109"/>
        <end position="320"/>
    </location>
</feature>